<dbReference type="Proteomes" id="UP000198341">
    <property type="component" value="Chromosome 13"/>
</dbReference>
<protein>
    <submittedName>
        <fullName evidence="6">Unnamed protein product</fullName>
    </submittedName>
</protein>
<comment type="similarity">
    <text evidence="4">Belongs to the ANP32 family.</text>
</comment>
<dbReference type="GO" id="GO:0005930">
    <property type="term" value="C:axoneme"/>
    <property type="evidence" value="ECO:0007669"/>
    <property type="project" value="UniProtKB-SubCell"/>
</dbReference>
<proteinExistence type="inferred from homology"/>
<dbReference type="EMBL" id="FO082266">
    <property type="protein sequence ID" value="CCO19337.1"/>
    <property type="molecule type" value="Genomic_DNA"/>
</dbReference>
<evidence type="ECO:0000256" key="5">
    <source>
        <dbReference type="SAM" id="MobiDB-lite"/>
    </source>
</evidence>
<evidence type="ECO:0000256" key="1">
    <source>
        <dbReference type="ARBA" id="ARBA00004430"/>
    </source>
</evidence>
<keyword evidence="3" id="KW-0677">Repeat</keyword>
<dbReference type="GeneID" id="19012123"/>
<evidence type="ECO:0000256" key="4">
    <source>
        <dbReference type="ARBA" id="ARBA00025777"/>
    </source>
</evidence>
<dbReference type="Gene3D" id="3.80.10.10">
    <property type="entry name" value="Ribonuclease Inhibitor"/>
    <property type="match status" value="1"/>
</dbReference>
<feature type="compositionally biased region" description="Acidic residues" evidence="5">
    <location>
        <begin position="187"/>
        <end position="237"/>
    </location>
</feature>
<reference evidence="6 7" key="1">
    <citation type="submission" date="2011-10" db="EMBL/GenBank/DDBJ databases">
        <authorList>
            <person name="Genoscope - CEA"/>
        </authorList>
    </citation>
    <scope>NUCLEOTIDE SEQUENCE [LARGE SCALE GENOMIC DNA]</scope>
    <source>
        <strain evidence="6 7">RCC 1105</strain>
    </source>
</reference>
<dbReference type="GO" id="GO:0042393">
    <property type="term" value="F:histone binding"/>
    <property type="evidence" value="ECO:0007669"/>
    <property type="project" value="TreeGrafter"/>
</dbReference>
<dbReference type="PANTHER" id="PTHR11375">
    <property type="entry name" value="ACIDIC LEUCINE-RICH NUCLEAR PHOSPHOPROTEIN 32"/>
    <property type="match status" value="1"/>
</dbReference>
<dbReference type="InterPro" id="IPR045081">
    <property type="entry name" value="AN32"/>
</dbReference>
<dbReference type="SUPFAM" id="SSF52058">
    <property type="entry name" value="L domain-like"/>
    <property type="match status" value="1"/>
</dbReference>
<evidence type="ECO:0000256" key="2">
    <source>
        <dbReference type="ARBA" id="ARBA00022614"/>
    </source>
</evidence>
<dbReference type="STRING" id="41875.K8EM85"/>
<dbReference type="InterPro" id="IPR032675">
    <property type="entry name" value="LRR_dom_sf"/>
</dbReference>
<evidence type="ECO:0000313" key="6">
    <source>
        <dbReference type="EMBL" id="CCO19337.1"/>
    </source>
</evidence>
<keyword evidence="7" id="KW-1185">Reference proteome</keyword>
<dbReference type="PANTHER" id="PTHR11375:SF0">
    <property type="entry name" value="ACIDIC LEUCINE-RICH NUCLEAR PHOSPHOPROTEIN 32 FAMILY MEMBER A"/>
    <property type="match status" value="1"/>
</dbReference>
<name>K8EM85_9CHLO</name>
<organism evidence="6 7">
    <name type="scientific">Bathycoccus prasinos</name>
    <dbReference type="NCBI Taxonomy" id="41875"/>
    <lineage>
        <taxon>Eukaryota</taxon>
        <taxon>Viridiplantae</taxon>
        <taxon>Chlorophyta</taxon>
        <taxon>Mamiellophyceae</taxon>
        <taxon>Mamiellales</taxon>
        <taxon>Bathycoccaceae</taxon>
        <taxon>Bathycoccus</taxon>
    </lineage>
</organism>
<sequence length="293" mass="33293">MEQVRMVIMRRRVFIKRFWISLLFSFSFFSFALKAVQTAVETAGYSDRADVTSLILDEKCISQDIEGLDGFVNLKTLSLIKCGIVNVADLPNLPELRKLNLSQNRISTGLSTVAKKCPKLEQLIVCDNPKLTKVEEFKALTDLKHLQRIDAEGCNFEDEEHVSTIFAMFPEGQMQNVDGYNEKGEEVYSDSEDDSEDEEDEEEDRDDEEDDLDDLDDDLDDDEEEEDDGDDGEDDDEKPAYAALIGDAILSDDDEDARLSEEEDEGSEDFDDEEDDFDDEDEDDLPAAKKVKQ</sequence>
<dbReference type="InterPro" id="IPR025875">
    <property type="entry name" value="Leu-rich_rpt_4"/>
</dbReference>
<feature type="region of interest" description="Disordered" evidence="5">
    <location>
        <begin position="185"/>
        <end position="293"/>
    </location>
</feature>
<evidence type="ECO:0000256" key="3">
    <source>
        <dbReference type="ARBA" id="ARBA00022737"/>
    </source>
</evidence>
<dbReference type="AlphaFoldDB" id="K8EM85"/>
<dbReference type="RefSeq" id="XP_007509534.1">
    <property type="nucleotide sequence ID" value="XM_007509472.1"/>
</dbReference>
<dbReference type="Pfam" id="PF12799">
    <property type="entry name" value="LRR_4"/>
    <property type="match status" value="1"/>
</dbReference>
<gene>
    <name evidence="6" type="ordered locus">Bathy13g01710</name>
</gene>
<dbReference type="GO" id="GO:0005634">
    <property type="term" value="C:nucleus"/>
    <property type="evidence" value="ECO:0007669"/>
    <property type="project" value="TreeGrafter"/>
</dbReference>
<evidence type="ECO:0000313" key="7">
    <source>
        <dbReference type="Proteomes" id="UP000198341"/>
    </source>
</evidence>
<feature type="compositionally biased region" description="Acidic residues" evidence="5">
    <location>
        <begin position="250"/>
        <end position="285"/>
    </location>
</feature>
<comment type="subcellular location">
    <subcellularLocation>
        <location evidence="1">Cytoplasm</location>
        <location evidence="1">Cytoskeleton</location>
        <location evidence="1">Cilium axoneme</location>
    </subcellularLocation>
</comment>
<accession>K8EM85</accession>
<dbReference type="OrthoDB" id="2160613at2759"/>
<dbReference type="KEGG" id="bpg:Bathy13g01710"/>
<keyword evidence="2" id="KW-0433">Leucine-rich repeat</keyword>
<dbReference type="eggNOG" id="KOG2739">
    <property type="taxonomic scope" value="Eukaryota"/>
</dbReference>